<evidence type="ECO:0000313" key="2">
    <source>
        <dbReference type="Proteomes" id="UP000003490"/>
    </source>
</evidence>
<dbReference type="Proteomes" id="UP000003490">
    <property type="component" value="Unassembled WGS sequence"/>
</dbReference>
<reference evidence="1 2" key="2">
    <citation type="submission" date="2007-08" db="EMBL/GenBank/DDBJ databases">
        <authorList>
            <person name="Fulton L."/>
            <person name="Clifton S."/>
            <person name="Fulton B."/>
            <person name="Xu J."/>
            <person name="Minx P."/>
            <person name="Pepin K.H."/>
            <person name="Johnson M."/>
            <person name="Thiruvilangam P."/>
            <person name="Bhonagiri V."/>
            <person name="Nash W.E."/>
            <person name="Wang C."/>
            <person name="Mardis E.R."/>
            <person name="Wilson R.K."/>
        </authorList>
    </citation>
    <scope>NUCLEOTIDE SEQUENCE [LARGE SCALE GENOMIC DNA]</scope>
    <source>
        <strain evidence="1 2">DSM 753</strain>
    </source>
</reference>
<protein>
    <submittedName>
        <fullName evidence="1">Uncharacterized protein</fullName>
    </submittedName>
</protein>
<sequence length="41" mass="4600">MRIWEDVPGKVKIVLPVWICSSGRQRPVGPNGQAPALRKEM</sequence>
<comment type="caution">
    <text evidence="1">The sequence shown here is derived from an EMBL/GenBank/DDBJ whole genome shotgun (WGS) entry which is preliminary data.</text>
</comment>
<name>A7VYD3_9FIRM</name>
<gene>
    <name evidence="1" type="ORF">CLOLEP_03611</name>
</gene>
<accession>A7VYD3</accession>
<dbReference type="HOGENOM" id="CLU_3268079_0_0_9"/>
<dbReference type="AlphaFoldDB" id="A7VYD3"/>
<reference evidence="1 2" key="1">
    <citation type="submission" date="2007-08" db="EMBL/GenBank/DDBJ databases">
        <title>Draft genome sequence of Clostridium leptum (DSM 753).</title>
        <authorList>
            <person name="Sudarsanam P."/>
            <person name="Ley R."/>
            <person name="Guruge J."/>
            <person name="Turnbaugh P.J."/>
            <person name="Mahowald M."/>
            <person name="Liep D."/>
            <person name="Gordon J."/>
        </authorList>
    </citation>
    <scope>NUCLEOTIDE SEQUENCE [LARGE SCALE GENOMIC DNA]</scope>
    <source>
        <strain evidence="1 2">DSM 753</strain>
    </source>
</reference>
<organism evidence="1 2">
    <name type="scientific">[Clostridium] leptum DSM 753</name>
    <dbReference type="NCBI Taxonomy" id="428125"/>
    <lineage>
        <taxon>Bacteria</taxon>
        <taxon>Bacillati</taxon>
        <taxon>Bacillota</taxon>
        <taxon>Clostridia</taxon>
        <taxon>Eubacteriales</taxon>
        <taxon>Oscillospiraceae</taxon>
        <taxon>Oscillospiraceae incertae sedis</taxon>
    </lineage>
</organism>
<proteinExistence type="predicted"/>
<evidence type="ECO:0000313" key="1">
    <source>
        <dbReference type="EMBL" id="EDO59561.1"/>
    </source>
</evidence>
<dbReference type="EMBL" id="ABCB02000021">
    <property type="protein sequence ID" value="EDO59561.1"/>
    <property type="molecule type" value="Genomic_DNA"/>
</dbReference>